<evidence type="ECO:0000313" key="2">
    <source>
        <dbReference type="Proteomes" id="UP000683360"/>
    </source>
</evidence>
<dbReference type="AlphaFoldDB" id="A0A8S3R3U9"/>
<name>A0A8S3R3U9_MYTED</name>
<dbReference type="OrthoDB" id="10330042at2759"/>
<protein>
    <submittedName>
        <fullName evidence="1">Uncharacterized protein</fullName>
    </submittedName>
</protein>
<proteinExistence type="predicted"/>
<keyword evidence="2" id="KW-1185">Reference proteome</keyword>
<accession>A0A8S3R3U9</accession>
<gene>
    <name evidence="1" type="ORF">MEDL_16383</name>
</gene>
<organism evidence="1 2">
    <name type="scientific">Mytilus edulis</name>
    <name type="common">Blue mussel</name>
    <dbReference type="NCBI Taxonomy" id="6550"/>
    <lineage>
        <taxon>Eukaryota</taxon>
        <taxon>Metazoa</taxon>
        <taxon>Spiralia</taxon>
        <taxon>Lophotrochozoa</taxon>
        <taxon>Mollusca</taxon>
        <taxon>Bivalvia</taxon>
        <taxon>Autobranchia</taxon>
        <taxon>Pteriomorphia</taxon>
        <taxon>Mytilida</taxon>
        <taxon>Mytiloidea</taxon>
        <taxon>Mytilidae</taxon>
        <taxon>Mytilinae</taxon>
        <taxon>Mytilus</taxon>
    </lineage>
</organism>
<comment type="caution">
    <text evidence="1">The sequence shown here is derived from an EMBL/GenBank/DDBJ whole genome shotgun (WGS) entry which is preliminary data.</text>
</comment>
<evidence type="ECO:0000313" key="1">
    <source>
        <dbReference type="EMBL" id="CAG2201807.1"/>
    </source>
</evidence>
<dbReference type="EMBL" id="CAJPWZ010000866">
    <property type="protein sequence ID" value="CAG2201807.1"/>
    <property type="molecule type" value="Genomic_DNA"/>
</dbReference>
<reference evidence="1" key="1">
    <citation type="submission" date="2021-03" db="EMBL/GenBank/DDBJ databases">
        <authorList>
            <person name="Bekaert M."/>
        </authorList>
    </citation>
    <scope>NUCLEOTIDE SEQUENCE</scope>
</reference>
<dbReference type="Proteomes" id="UP000683360">
    <property type="component" value="Unassembled WGS sequence"/>
</dbReference>
<sequence>MFPFPQQQQFCSSPTTGAYPPPMQQFSPFTFSQQQPPWVDEMFKRMDNFESKLDKLEQIDKKVTTINAKVLRLEQGTNSLDERLEHVEKCTQLISDDYDGQKVKFADMKTELTNISKAMKYSTFEVNKIDKKLTSSVSDLQNECGKLKESILDIQMKSTSNNLIFYNIPEAEIETEICSEVIQRFCADTMKIENPERIHVIDAHRLEKKV</sequence>